<dbReference type="Pfam" id="PF00057">
    <property type="entry name" value="Ldl_recept_a"/>
    <property type="match status" value="1"/>
</dbReference>
<accession>U4U7Q1</accession>
<dbReference type="SUPFAM" id="SSF57424">
    <property type="entry name" value="LDL receptor-like module"/>
    <property type="match status" value="1"/>
</dbReference>
<evidence type="ECO:0000256" key="1">
    <source>
        <dbReference type="ARBA" id="ARBA00023157"/>
    </source>
</evidence>
<keyword evidence="3" id="KW-1133">Transmembrane helix</keyword>
<dbReference type="InterPro" id="IPR002172">
    <property type="entry name" value="LDrepeatLR_classA_rpt"/>
</dbReference>
<dbReference type="AlphaFoldDB" id="U4U7Q1"/>
<dbReference type="PROSITE" id="PS50068">
    <property type="entry name" value="LDLRA_2"/>
    <property type="match status" value="1"/>
</dbReference>
<keyword evidence="3" id="KW-0472">Membrane</keyword>
<feature type="disulfide bond" evidence="2">
    <location>
        <begin position="38"/>
        <end position="53"/>
    </location>
</feature>
<sequence>MVNLTTDVDSFSDDPNGKCTEDEFDCDDATCISASLKCNGFYNCRFRWDEDNCHGSESWALTDDHIVIIMVIFSLILTGMFFTFIYNCIKKLVRDHQTIKMQGKLSFMHGYTVKALKGTLEKLTSNALRRHNDIRQLLCAPSVVADVKCCNLQVS</sequence>
<dbReference type="PROSITE" id="PS01209">
    <property type="entry name" value="LDLRA_1"/>
    <property type="match status" value="1"/>
</dbReference>
<dbReference type="STRING" id="77166.U4U7Q1"/>
<reference evidence="4 5" key="1">
    <citation type="journal article" date="2013" name="Genome Biol.">
        <title>Draft genome of the mountain pine beetle, Dendroctonus ponderosae Hopkins, a major forest pest.</title>
        <authorList>
            <person name="Keeling C.I."/>
            <person name="Yuen M.M."/>
            <person name="Liao N.Y."/>
            <person name="Docking T.R."/>
            <person name="Chan S.K."/>
            <person name="Taylor G.A."/>
            <person name="Palmquist D.L."/>
            <person name="Jackman S.D."/>
            <person name="Nguyen A."/>
            <person name="Li M."/>
            <person name="Henderson H."/>
            <person name="Janes J.K."/>
            <person name="Zhao Y."/>
            <person name="Pandoh P."/>
            <person name="Moore R."/>
            <person name="Sperling F.A."/>
            <person name="Huber D.P."/>
            <person name="Birol I."/>
            <person name="Jones S.J."/>
            <person name="Bohlmann J."/>
        </authorList>
    </citation>
    <scope>NUCLEOTIDE SEQUENCE</scope>
</reference>
<dbReference type="Proteomes" id="UP000030742">
    <property type="component" value="Unassembled WGS sequence"/>
</dbReference>
<feature type="transmembrane region" description="Helical" evidence="3">
    <location>
        <begin position="66"/>
        <end position="89"/>
    </location>
</feature>
<keyword evidence="3" id="KW-0812">Transmembrane</keyword>
<keyword evidence="1 2" id="KW-1015">Disulfide bond</keyword>
<evidence type="ECO:0000256" key="2">
    <source>
        <dbReference type="PROSITE-ProRule" id="PRU00124"/>
    </source>
</evidence>
<proteinExistence type="predicted"/>
<name>U4U7Q1_DENPD</name>
<feature type="disulfide bond" evidence="2">
    <location>
        <begin position="19"/>
        <end position="31"/>
    </location>
</feature>
<dbReference type="CDD" id="cd00112">
    <property type="entry name" value="LDLa"/>
    <property type="match status" value="1"/>
</dbReference>
<feature type="disulfide bond" evidence="2">
    <location>
        <begin position="26"/>
        <end position="44"/>
    </location>
</feature>
<dbReference type="EMBL" id="KB632194">
    <property type="protein sequence ID" value="ERL89924.1"/>
    <property type="molecule type" value="Genomic_DNA"/>
</dbReference>
<dbReference type="OrthoDB" id="9971251at2759"/>
<organism evidence="4 5">
    <name type="scientific">Dendroctonus ponderosae</name>
    <name type="common">Mountain pine beetle</name>
    <dbReference type="NCBI Taxonomy" id="77166"/>
    <lineage>
        <taxon>Eukaryota</taxon>
        <taxon>Metazoa</taxon>
        <taxon>Ecdysozoa</taxon>
        <taxon>Arthropoda</taxon>
        <taxon>Hexapoda</taxon>
        <taxon>Insecta</taxon>
        <taxon>Pterygota</taxon>
        <taxon>Neoptera</taxon>
        <taxon>Endopterygota</taxon>
        <taxon>Coleoptera</taxon>
        <taxon>Polyphaga</taxon>
        <taxon>Cucujiformia</taxon>
        <taxon>Curculionidae</taxon>
        <taxon>Scolytinae</taxon>
        <taxon>Dendroctonus</taxon>
    </lineage>
</organism>
<gene>
    <name evidence="4" type="ORF">D910_07283</name>
</gene>
<dbReference type="Gene3D" id="4.10.400.10">
    <property type="entry name" value="Low-density Lipoprotein Receptor"/>
    <property type="match status" value="1"/>
</dbReference>
<dbReference type="InterPro" id="IPR036055">
    <property type="entry name" value="LDL_receptor-like_sf"/>
</dbReference>
<evidence type="ECO:0000313" key="5">
    <source>
        <dbReference type="Proteomes" id="UP000030742"/>
    </source>
</evidence>
<protein>
    <submittedName>
        <fullName evidence="4">Uncharacterized protein</fullName>
    </submittedName>
</protein>
<evidence type="ECO:0000313" key="4">
    <source>
        <dbReference type="EMBL" id="ERL89924.1"/>
    </source>
</evidence>
<dbReference type="SMART" id="SM00192">
    <property type="entry name" value="LDLa"/>
    <property type="match status" value="1"/>
</dbReference>
<evidence type="ECO:0000256" key="3">
    <source>
        <dbReference type="SAM" id="Phobius"/>
    </source>
</evidence>
<dbReference type="InterPro" id="IPR023415">
    <property type="entry name" value="LDLR_class-A_CS"/>
</dbReference>